<evidence type="ECO:0000313" key="2">
    <source>
        <dbReference type="Proteomes" id="UP000492821"/>
    </source>
</evidence>
<dbReference type="AlphaFoldDB" id="A0A7E4VJK7"/>
<feature type="region of interest" description="Disordered" evidence="1">
    <location>
        <begin position="251"/>
        <end position="298"/>
    </location>
</feature>
<name>A0A7E4VJK7_PANRE</name>
<organism evidence="2 3">
    <name type="scientific">Panagrellus redivivus</name>
    <name type="common">Microworm</name>
    <dbReference type="NCBI Taxonomy" id="6233"/>
    <lineage>
        <taxon>Eukaryota</taxon>
        <taxon>Metazoa</taxon>
        <taxon>Ecdysozoa</taxon>
        <taxon>Nematoda</taxon>
        <taxon>Chromadorea</taxon>
        <taxon>Rhabditida</taxon>
        <taxon>Tylenchina</taxon>
        <taxon>Panagrolaimomorpha</taxon>
        <taxon>Panagrolaimoidea</taxon>
        <taxon>Panagrolaimidae</taxon>
        <taxon>Panagrellus</taxon>
    </lineage>
</organism>
<feature type="compositionally biased region" description="Basic and acidic residues" evidence="1">
    <location>
        <begin position="68"/>
        <end position="83"/>
    </location>
</feature>
<accession>A0A7E4VJK7</accession>
<proteinExistence type="predicted"/>
<keyword evidence="2" id="KW-1185">Reference proteome</keyword>
<dbReference type="Proteomes" id="UP000492821">
    <property type="component" value="Unassembled WGS sequence"/>
</dbReference>
<protein>
    <submittedName>
        <fullName evidence="3">C2H2-type domain-containing protein</fullName>
    </submittedName>
</protein>
<evidence type="ECO:0000256" key="1">
    <source>
        <dbReference type="SAM" id="MobiDB-lite"/>
    </source>
</evidence>
<feature type="region of interest" description="Disordered" evidence="1">
    <location>
        <begin position="68"/>
        <end position="94"/>
    </location>
</feature>
<reference evidence="3" key="2">
    <citation type="submission" date="2020-10" db="UniProtKB">
        <authorList>
            <consortium name="WormBaseParasite"/>
        </authorList>
    </citation>
    <scope>IDENTIFICATION</scope>
</reference>
<sequence length="392" mass="44452">MFSETGEMQPHSAWTHFNYVSEDESYGYIACCHCKLGFVDNDVRSMLAHMEERHPIINVDDLREVVESEQAKVESKQEDVKSEGEEESDEPPLKRIKLELKQCETACDTASEPTENANETLSLLDDAPLKTDQALNDSIADSVTTATSSPDVKTSADVDDSSAEHTKMLFVEQHVSNKWKLVNRFTSFASMNAARRENRVYSQYSNRFHGLMRRYYRCSDSDCKYRMMSLGGSKEFSLFETEQHLEDIAQEQDGEDDNVLEGPEGIKTPPPRSNRSSSPPSPPSPCLRSEPPSFAEDTPLVMLKPEPLTSQRRAELMQIAKDQGLEFEVDAATGAFSFLKQSQFLRFQIKKVTIEIQYNNDKGKSIEDCFPNTSWGNLLDAIRKKCVRVFKH</sequence>
<evidence type="ECO:0000313" key="3">
    <source>
        <dbReference type="WBParaSite" id="Pan_g21648.t1"/>
    </source>
</evidence>
<reference evidence="2" key="1">
    <citation type="journal article" date="2013" name="Genetics">
        <title>The draft genome and transcriptome of Panagrellus redivivus are shaped by the harsh demands of a free-living lifestyle.</title>
        <authorList>
            <person name="Srinivasan J."/>
            <person name="Dillman A.R."/>
            <person name="Macchietto M.G."/>
            <person name="Heikkinen L."/>
            <person name="Lakso M."/>
            <person name="Fracchia K.M."/>
            <person name="Antoshechkin I."/>
            <person name="Mortazavi A."/>
            <person name="Wong G."/>
            <person name="Sternberg P.W."/>
        </authorList>
    </citation>
    <scope>NUCLEOTIDE SEQUENCE [LARGE SCALE GENOMIC DNA]</scope>
    <source>
        <strain evidence="2">MT8872</strain>
    </source>
</reference>
<dbReference type="WBParaSite" id="Pan_g21648.t1">
    <property type="protein sequence ID" value="Pan_g21648.t1"/>
    <property type="gene ID" value="Pan_g21648"/>
</dbReference>